<dbReference type="EMBL" id="JAWDJX010000003">
    <property type="protein sequence ID" value="KAK3057387.1"/>
    <property type="molecule type" value="Genomic_DNA"/>
</dbReference>
<dbReference type="SUPFAM" id="SSF54211">
    <property type="entry name" value="Ribosomal protein S5 domain 2-like"/>
    <property type="match status" value="1"/>
</dbReference>
<keyword evidence="3 6" id="KW-0687">Ribonucleoprotein</keyword>
<evidence type="ECO:0000256" key="2">
    <source>
        <dbReference type="ARBA" id="ARBA00022980"/>
    </source>
</evidence>
<dbReference type="GO" id="GO:0003735">
    <property type="term" value="F:structural constituent of ribosome"/>
    <property type="evidence" value="ECO:0007669"/>
    <property type="project" value="InterPro"/>
</dbReference>
<organism evidence="7 8">
    <name type="scientific">Extremus antarcticus</name>
    <dbReference type="NCBI Taxonomy" id="702011"/>
    <lineage>
        <taxon>Eukaryota</taxon>
        <taxon>Fungi</taxon>
        <taxon>Dikarya</taxon>
        <taxon>Ascomycota</taxon>
        <taxon>Pezizomycotina</taxon>
        <taxon>Dothideomycetes</taxon>
        <taxon>Dothideomycetidae</taxon>
        <taxon>Mycosphaerellales</taxon>
        <taxon>Extremaceae</taxon>
        <taxon>Extremus</taxon>
    </lineage>
</organism>
<dbReference type="InterPro" id="IPR000754">
    <property type="entry name" value="Ribosomal_uS9"/>
</dbReference>
<dbReference type="GO" id="GO:0005763">
    <property type="term" value="C:mitochondrial small ribosomal subunit"/>
    <property type="evidence" value="ECO:0007669"/>
    <property type="project" value="TreeGrafter"/>
</dbReference>
<keyword evidence="2 6" id="KW-0689">Ribosomal protein</keyword>
<dbReference type="PANTHER" id="PTHR21569:SF1">
    <property type="entry name" value="SMALL RIBOSOMAL SUBUNIT PROTEIN US9M"/>
    <property type="match status" value="1"/>
</dbReference>
<dbReference type="Pfam" id="PF00380">
    <property type="entry name" value="Ribosomal_S9"/>
    <property type="match status" value="1"/>
</dbReference>
<dbReference type="PROSITE" id="PS00360">
    <property type="entry name" value="RIBOSOMAL_S9"/>
    <property type="match status" value="1"/>
</dbReference>
<dbReference type="AlphaFoldDB" id="A0AAJ0GGZ7"/>
<evidence type="ECO:0000313" key="7">
    <source>
        <dbReference type="EMBL" id="KAK3057387.1"/>
    </source>
</evidence>
<dbReference type="GO" id="GO:0003723">
    <property type="term" value="F:RNA binding"/>
    <property type="evidence" value="ECO:0007669"/>
    <property type="project" value="TreeGrafter"/>
</dbReference>
<dbReference type="InterPro" id="IPR020574">
    <property type="entry name" value="Ribosomal_uS9_CS"/>
</dbReference>
<dbReference type="NCBIfam" id="NF001099">
    <property type="entry name" value="PRK00132.1"/>
    <property type="match status" value="1"/>
</dbReference>
<comment type="similarity">
    <text evidence="1 6">Belongs to the universal ribosomal protein uS9 family.</text>
</comment>
<evidence type="ECO:0000256" key="4">
    <source>
        <dbReference type="ARBA" id="ARBA00039318"/>
    </source>
</evidence>
<evidence type="ECO:0000256" key="3">
    <source>
        <dbReference type="ARBA" id="ARBA00023274"/>
    </source>
</evidence>
<name>A0AAJ0GGZ7_9PEZI</name>
<reference evidence="7" key="1">
    <citation type="submission" date="2023-04" db="EMBL/GenBank/DDBJ databases">
        <title>Black Yeasts Isolated from many extreme environments.</title>
        <authorList>
            <person name="Coleine C."/>
            <person name="Stajich J.E."/>
            <person name="Selbmann L."/>
        </authorList>
    </citation>
    <scope>NUCLEOTIDE SEQUENCE</scope>
    <source>
        <strain evidence="7">CCFEE 5312</strain>
    </source>
</reference>
<dbReference type="FunFam" id="3.30.230.10:FF:000001">
    <property type="entry name" value="30S ribosomal protein S9"/>
    <property type="match status" value="1"/>
</dbReference>
<accession>A0AAJ0GGZ7</accession>
<proteinExistence type="inferred from homology"/>
<dbReference type="InterPro" id="IPR023035">
    <property type="entry name" value="Ribosomal_uS9_bac/plastid"/>
</dbReference>
<gene>
    <name evidence="7" type="primary">MRPS9</name>
    <name evidence="7" type="ORF">LTR09_001571</name>
</gene>
<evidence type="ECO:0000313" key="8">
    <source>
        <dbReference type="Proteomes" id="UP001271007"/>
    </source>
</evidence>
<protein>
    <recommendedName>
        <fullName evidence="4">Small ribosomal subunit protein uS9m</fullName>
    </recommendedName>
    <alternativeName>
        <fullName evidence="5">37S ribosomal protein S9, mitochondrial</fullName>
    </alternativeName>
</protein>
<keyword evidence="8" id="KW-1185">Reference proteome</keyword>
<evidence type="ECO:0000256" key="1">
    <source>
        <dbReference type="ARBA" id="ARBA00005251"/>
    </source>
</evidence>
<evidence type="ECO:0000256" key="6">
    <source>
        <dbReference type="RuleBase" id="RU003815"/>
    </source>
</evidence>
<dbReference type="PANTHER" id="PTHR21569">
    <property type="entry name" value="RIBOSOMAL PROTEIN S9"/>
    <property type="match status" value="1"/>
</dbReference>
<dbReference type="Gene3D" id="3.30.230.10">
    <property type="match status" value="1"/>
</dbReference>
<sequence length="320" mass="36362">MESTILRAGFRRAITSSYSPAKRRVLIHHHPRRSYATPAEPIRAAAPINFTSDTNQFARSSGGNNNSNSEQDYERLLHRVRIVPASPSYFTATPRYTDDFLYLSSLYRKYQLLPRLAPGTEPRVAWKTLLEYRTESGEPVRQKGYAIMLSLLKRLNKIHTALLPVEVQRALQRYKRRIQPYLNRAKPIEIDQLGRARAVGRRKSSSAVVYIVEGDGECLINGRTLTEYFGRLHDRESAVWALKATQRLDKYNVWSVVKGGGTTGQAEAITLGVAKALLAHEPDLKASLRRAGVITRDIRRVERKKAGKLKARKMPAWVKR</sequence>
<comment type="caution">
    <text evidence="7">The sequence shown here is derived from an EMBL/GenBank/DDBJ whole genome shotgun (WGS) entry which is preliminary data.</text>
</comment>
<dbReference type="InterPro" id="IPR014721">
    <property type="entry name" value="Ribsml_uS5_D2-typ_fold_subgr"/>
</dbReference>
<dbReference type="GO" id="GO:0006412">
    <property type="term" value="P:translation"/>
    <property type="evidence" value="ECO:0007669"/>
    <property type="project" value="InterPro"/>
</dbReference>
<dbReference type="InterPro" id="IPR020568">
    <property type="entry name" value="Ribosomal_Su5_D2-typ_SF"/>
</dbReference>
<evidence type="ECO:0000256" key="5">
    <source>
        <dbReference type="ARBA" id="ARBA00042623"/>
    </source>
</evidence>
<dbReference type="Proteomes" id="UP001271007">
    <property type="component" value="Unassembled WGS sequence"/>
</dbReference>